<evidence type="ECO:0000313" key="2">
    <source>
        <dbReference type="EMBL" id="MFC4530816.1"/>
    </source>
</evidence>
<comment type="caution">
    <text evidence="2">The sequence shown here is derived from an EMBL/GenBank/DDBJ whole genome shotgun (WGS) entry which is preliminary data.</text>
</comment>
<organism evidence="2 3">
    <name type="scientific">Sphaerisporangium dianthi</name>
    <dbReference type="NCBI Taxonomy" id="1436120"/>
    <lineage>
        <taxon>Bacteria</taxon>
        <taxon>Bacillati</taxon>
        <taxon>Actinomycetota</taxon>
        <taxon>Actinomycetes</taxon>
        <taxon>Streptosporangiales</taxon>
        <taxon>Streptosporangiaceae</taxon>
        <taxon>Sphaerisporangium</taxon>
    </lineage>
</organism>
<dbReference type="RefSeq" id="WP_380838912.1">
    <property type="nucleotide sequence ID" value="NZ_JBHSFP010000004.1"/>
</dbReference>
<keyword evidence="3" id="KW-1185">Reference proteome</keyword>
<dbReference type="EMBL" id="JBHSFP010000004">
    <property type="protein sequence ID" value="MFC4530816.1"/>
    <property type="molecule type" value="Genomic_DNA"/>
</dbReference>
<protein>
    <submittedName>
        <fullName evidence="2">Uncharacterized protein</fullName>
    </submittedName>
</protein>
<feature type="region of interest" description="Disordered" evidence="1">
    <location>
        <begin position="1"/>
        <end position="25"/>
    </location>
</feature>
<sequence>MSARYEAPPPSHDEAPPPSRDEVPPPAYFVRSLPIMPTGAWLRALAASHGPFVAGLVLAFSAGAGVGLGLHPSCGQAGGGRAPASPLSP</sequence>
<evidence type="ECO:0000256" key="1">
    <source>
        <dbReference type="SAM" id="MobiDB-lite"/>
    </source>
</evidence>
<evidence type="ECO:0000313" key="3">
    <source>
        <dbReference type="Proteomes" id="UP001596004"/>
    </source>
</evidence>
<name>A0ABV9CCL1_9ACTN</name>
<accession>A0ABV9CCL1</accession>
<gene>
    <name evidence="2" type="ORF">ACFO60_08575</name>
</gene>
<dbReference type="Proteomes" id="UP001596004">
    <property type="component" value="Unassembled WGS sequence"/>
</dbReference>
<proteinExistence type="predicted"/>
<feature type="compositionally biased region" description="Basic and acidic residues" evidence="1">
    <location>
        <begin position="11"/>
        <end position="23"/>
    </location>
</feature>
<reference evidence="3" key="1">
    <citation type="journal article" date="2019" name="Int. J. Syst. Evol. Microbiol.">
        <title>The Global Catalogue of Microorganisms (GCM) 10K type strain sequencing project: providing services to taxonomists for standard genome sequencing and annotation.</title>
        <authorList>
            <consortium name="The Broad Institute Genomics Platform"/>
            <consortium name="The Broad Institute Genome Sequencing Center for Infectious Disease"/>
            <person name="Wu L."/>
            <person name="Ma J."/>
        </authorList>
    </citation>
    <scope>NUCLEOTIDE SEQUENCE [LARGE SCALE GENOMIC DNA]</scope>
    <source>
        <strain evidence="3">CGMCC 4.7132</strain>
    </source>
</reference>